<dbReference type="InParanoid" id="G5B524"/>
<dbReference type="AlphaFoldDB" id="G5B524"/>
<keyword evidence="7" id="KW-0496">Mitochondrion</keyword>
<name>G5B524_HETGA</name>
<feature type="compositionally biased region" description="Basic and acidic residues" evidence="9">
    <location>
        <begin position="27"/>
        <end position="39"/>
    </location>
</feature>
<dbReference type="GO" id="GO:0005783">
    <property type="term" value="C:endoplasmic reticulum"/>
    <property type="evidence" value="ECO:0007669"/>
    <property type="project" value="TreeGrafter"/>
</dbReference>
<dbReference type="GO" id="GO:0005741">
    <property type="term" value="C:mitochondrial outer membrane"/>
    <property type="evidence" value="ECO:0007669"/>
    <property type="project" value="TreeGrafter"/>
</dbReference>
<keyword evidence="5" id="KW-0053">Apoptosis</keyword>
<dbReference type="Proteomes" id="UP000006813">
    <property type="component" value="Unassembled WGS sequence"/>
</dbReference>
<evidence type="ECO:0000313" key="10">
    <source>
        <dbReference type="EMBL" id="EHB04385.1"/>
    </source>
</evidence>
<keyword evidence="4" id="KW-0812">Transmembrane</keyword>
<evidence type="ECO:0000256" key="3">
    <source>
        <dbReference type="ARBA" id="ARBA00007710"/>
    </source>
</evidence>
<evidence type="ECO:0000256" key="7">
    <source>
        <dbReference type="ARBA" id="ARBA00023128"/>
    </source>
</evidence>
<dbReference type="GO" id="GO:0042802">
    <property type="term" value="F:identical protein binding"/>
    <property type="evidence" value="ECO:0007669"/>
    <property type="project" value="UniProtKB-ARBA"/>
</dbReference>
<comment type="similarity">
    <text evidence="3">Belongs to the NIP3 family.</text>
</comment>
<keyword evidence="6" id="KW-1133">Transmembrane helix</keyword>
<dbReference type="GO" id="GO:0097345">
    <property type="term" value="P:mitochondrial outer membrane permeabilization"/>
    <property type="evidence" value="ECO:0007669"/>
    <property type="project" value="TreeGrafter"/>
</dbReference>
<dbReference type="PANTHER" id="PTHR15186">
    <property type="entry name" value="RE48077P"/>
    <property type="match status" value="1"/>
</dbReference>
<keyword evidence="8" id="KW-0472">Membrane</keyword>
<protein>
    <submittedName>
        <fullName evidence="10">BCL2/adenovirus E1B 19 kDa protein-interacting protein 3-like protein</fullName>
    </submittedName>
</protein>
<dbReference type="GO" id="GO:0051607">
    <property type="term" value="P:defense response to virus"/>
    <property type="evidence" value="ECO:0007669"/>
    <property type="project" value="TreeGrafter"/>
</dbReference>
<evidence type="ECO:0000256" key="5">
    <source>
        <dbReference type="ARBA" id="ARBA00022703"/>
    </source>
</evidence>
<feature type="region of interest" description="Disordered" evidence="9">
    <location>
        <begin position="1"/>
        <end position="92"/>
    </location>
</feature>
<sequence>MNTSNGNDNGNGKNGALEHIPSSSSIHNRDMEKILRNAQRESGQSSPRGSSQCDSPSPQEDGQIVFDVEMHTSRDHSSQSEEEAVEGEKEVKALKKKSADWVSDWSGRPENIPPKEFHFRHPKRSVSLSIEEKRSHEEWRHFLCRVPEGVHPITLPVSRFGSGARHLYRKATEHTFCQHLLRKGKLLERMWPVKWCIVT</sequence>
<evidence type="ECO:0000256" key="9">
    <source>
        <dbReference type="SAM" id="MobiDB-lite"/>
    </source>
</evidence>
<dbReference type="STRING" id="10181.G5B524"/>
<dbReference type="Pfam" id="PF06553">
    <property type="entry name" value="BNIP3"/>
    <property type="match status" value="1"/>
</dbReference>
<organism evidence="10 11">
    <name type="scientific">Heterocephalus glaber</name>
    <name type="common">Naked mole rat</name>
    <dbReference type="NCBI Taxonomy" id="10181"/>
    <lineage>
        <taxon>Eukaryota</taxon>
        <taxon>Metazoa</taxon>
        <taxon>Chordata</taxon>
        <taxon>Craniata</taxon>
        <taxon>Vertebrata</taxon>
        <taxon>Euteleostomi</taxon>
        <taxon>Mammalia</taxon>
        <taxon>Eutheria</taxon>
        <taxon>Euarchontoglires</taxon>
        <taxon>Glires</taxon>
        <taxon>Rodentia</taxon>
        <taxon>Hystricomorpha</taxon>
        <taxon>Bathyergidae</taxon>
        <taxon>Heterocephalus</taxon>
    </lineage>
</organism>
<feature type="compositionally biased region" description="Low complexity" evidence="9">
    <location>
        <begin position="1"/>
        <end position="15"/>
    </location>
</feature>
<reference evidence="10 11" key="1">
    <citation type="journal article" date="2011" name="Nature">
        <title>Genome sequencing reveals insights into physiology and longevity of the naked mole rat.</title>
        <authorList>
            <person name="Kim E.B."/>
            <person name="Fang X."/>
            <person name="Fushan A.A."/>
            <person name="Huang Z."/>
            <person name="Lobanov A.V."/>
            <person name="Han L."/>
            <person name="Marino S.M."/>
            <person name="Sun X."/>
            <person name="Turanov A.A."/>
            <person name="Yang P."/>
            <person name="Yim S.H."/>
            <person name="Zhao X."/>
            <person name="Kasaikina M.V."/>
            <person name="Stoletzki N."/>
            <person name="Peng C."/>
            <person name="Polak P."/>
            <person name="Xiong Z."/>
            <person name="Kiezun A."/>
            <person name="Zhu Y."/>
            <person name="Chen Y."/>
            <person name="Kryukov G.V."/>
            <person name="Zhang Q."/>
            <person name="Peshkin L."/>
            <person name="Yang L."/>
            <person name="Bronson R.T."/>
            <person name="Buffenstein R."/>
            <person name="Wang B."/>
            <person name="Han C."/>
            <person name="Li Q."/>
            <person name="Chen L."/>
            <person name="Zhao W."/>
            <person name="Sunyaev S.R."/>
            <person name="Park T.J."/>
            <person name="Zhang G."/>
            <person name="Wang J."/>
            <person name="Gladyshev V.N."/>
        </authorList>
    </citation>
    <scope>NUCLEOTIDE SEQUENCE [LARGE SCALE GENOMIC DNA]</scope>
</reference>
<evidence type="ECO:0000256" key="6">
    <source>
        <dbReference type="ARBA" id="ARBA00022989"/>
    </source>
</evidence>
<dbReference type="PANTHER" id="PTHR15186:SF3">
    <property type="entry name" value="BCL2_ADENOVIRUS E1B 19 KDA PROTEIN-INTERACTING PROTEIN 3-LIKE"/>
    <property type="match status" value="1"/>
</dbReference>
<accession>G5B524</accession>
<evidence type="ECO:0000256" key="8">
    <source>
        <dbReference type="ARBA" id="ARBA00023136"/>
    </source>
</evidence>
<feature type="compositionally biased region" description="Basic and acidic residues" evidence="9">
    <location>
        <begin position="68"/>
        <end position="79"/>
    </location>
</feature>
<dbReference type="GO" id="GO:0043065">
    <property type="term" value="P:positive regulation of apoptotic process"/>
    <property type="evidence" value="ECO:0007669"/>
    <property type="project" value="InterPro"/>
</dbReference>
<dbReference type="InterPro" id="IPR010548">
    <property type="entry name" value="BNIP3"/>
</dbReference>
<comment type="subcellular location">
    <subcellularLocation>
        <location evidence="1">Membrane</location>
        <topology evidence="1">Single-pass membrane protein</topology>
    </subcellularLocation>
    <subcellularLocation>
        <location evidence="2">Mitochondrion membrane</location>
    </subcellularLocation>
</comment>
<evidence type="ECO:0000256" key="2">
    <source>
        <dbReference type="ARBA" id="ARBA00004325"/>
    </source>
</evidence>
<dbReference type="GO" id="GO:0005635">
    <property type="term" value="C:nuclear envelope"/>
    <property type="evidence" value="ECO:0007669"/>
    <property type="project" value="TreeGrafter"/>
</dbReference>
<evidence type="ECO:0000256" key="1">
    <source>
        <dbReference type="ARBA" id="ARBA00004167"/>
    </source>
</evidence>
<gene>
    <name evidence="10" type="ORF">GW7_17647</name>
</gene>
<feature type="compositionally biased region" description="Polar residues" evidence="9">
    <location>
        <begin position="40"/>
        <end position="60"/>
    </location>
</feature>
<evidence type="ECO:0000313" key="11">
    <source>
        <dbReference type="Proteomes" id="UP000006813"/>
    </source>
</evidence>
<evidence type="ECO:0000256" key="4">
    <source>
        <dbReference type="ARBA" id="ARBA00022692"/>
    </source>
</evidence>
<dbReference type="EMBL" id="JH168497">
    <property type="protein sequence ID" value="EHB04385.1"/>
    <property type="molecule type" value="Genomic_DNA"/>
</dbReference>
<proteinExistence type="inferred from homology"/>